<keyword evidence="4" id="KW-1185">Reference proteome</keyword>
<protein>
    <recommendedName>
        <fullName evidence="2">Ig-like domain-containing protein</fullName>
    </recommendedName>
</protein>
<sequence length="257" mass="27090">MVVLFIQLGCGHSAYGKIGRGPVEELSVTWKRNGVRVTSGLHSFGRRLTVSTPTSSDVGEYVCEAALPGSAFEPATAKAFLSIIGSPAILCFSAHHLSFTGAERVPGTQREHQPGWDEDELDASPPLKEFRGPEVYVSPHGSRPPKAATKAPAGLGSSPEAPGGSTSRLTHGLQNPVHAVVGLGLFPFWLLEGLSQVLETTGIPGYGHLRLQSQQLAESSSHRGSLTPPPAVTPAASWRKFSAFKGPCDEIGPAQLL</sequence>
<feature type="region of interest" description="Disordered" evidence="1">
    <location>
        <begin position="105"/>
        <end position="170"/>
    </location>
</feature>
<accession>A0AB34HLZ6</accession>
<reference evidence="3 4" key="1">
    <citation type="submission" date="2022-11" db="EMBL/GenBank/DDBJ databases">
        <title>Whole genome sequence of Eschrichtius robustus ER-17-0199.</title>
        <authorList>
            <person name="Bruniche-Olsen A."/>
            <person name="Black A.N."/>
            <person name="Fields C.J."/>
            <person name="Walden K."/>
            <person name="Dewoody J.A."/>
        </authorList>
    </citation>
    <scope>NUCLEOTIDE SEQUENCE [LARGE SCALE GENOMIC DNA]</scope>
    <source>
        <strain evidence="3">ER-17-0199</strain>
        <tissue evidence="3">Blubber</tissue>
    </source>
</reference>
<evidence type="ECO:0000313" key="4">
    <source>
        <dbReference type="Proteomes" id="UP001159641"/>
    </source>
</evidence>
<dbReference type="Gene3D" id="2.60.40.10">
    <property type="entry name" value="Immunoglobulins"/>
    <property type="match status" value="1"/>
</dbReference>
<dbReference type="SUPFAM" id="SSF48726">
    <property type="entry name" value="Immunoglobulin"/>
    <property type="match status" value="1"/>
</dbReference>
<comment type="caution">
    <text evidence="3">The sequence shown here is derived from an EMBL/GenBank/DDBJ whole genome shotgun (WGS) entry which is preliminary data.</text>
</comment>
<name>A0AB34HLZ6_ESCRO</name>
<organism evidence="3 4">
    <name type="scientific">Eschrichtius robustus</name>
    <name type="common">California gray whale</name>
    <name type="synonym">Eschrichtius gibbosus</name>
    <dbReference type="NCBI Taxonomy" id="9764"/>
    <lineage>
        <taxon>Eukaryota</taxon>
        <taxon>Metazoa</taxon>
        <taxon>Chordata</taxon>
        <taxon>Craniata</taxon>
        <taxon>Vertebrata</taxon>
        <taxon>Euteleostomi</taxon>
        <taxon>Mammalia</taxon>
        <taxon>Eutheria</taxon>
        <taxon>Laurasiatheria</taxon>
        <taxon>Artiodactyla</taxon>
        <taxon>Whippomorpha</taxon>
        <taxon>Cetacea</taxon>
        <taxon>Mysticeti</taxon>
        <taxon>Eschrichtiidae</taxon>
        <taxon>Eschrichtius</taxon>
    </lineage>
</organism>
<dbReference type="PROSITE" id="PS50835">
    <property type="entry name" value="IG_LIKE"/>
    <property type="match status" value="1"/>
</dbReference>
<dbReference type="EMBL" id="JAIQCJ010001083">
    <property type="protein sequence ID" value="KAJ8792706.1"/>
    <property type="molecule type" value="Genomic_DNA"/>
</dbReference>
<evidence type="ECO:0000256" key="1">
    <source>
        <dbReference type="SAM" id="MobiDB-lite"/>
    </source>
</evidence>
<gene>
    <name evidence="3" type="ORF">J1605_019526</name>
</gene>
<dbReference type="InterPro" id="IPR036179">
    <property type="entry name" value="Ig-like_dom_sf"/>
</dbReference>
<evidence type="ECO:0000313" key="3">
    <source>
        <dbReference type="EMBL" id="KAJ8792706.1"/>
    </source>
</evidence>
<proteinExistence type="predicted"/>
<dbReference type="InterPro" id="IPR013783">
    <property type="entry name" value="Ig-like_fold"/>
</dbReference>
<evidence type="ECO:0000259" key="2">
    <source>
        <dbReference type="PROSITE" id="PS50835"/>
    </source>
</evidence>
<dbReference type="AlphaFoldDB" id="A0AB34HLZ6"/>
<feature type="domain" description="Ig-like" evidence="2">
    <location>
        <begin position="1"/>
        <end position="82"/>
    </location>
</feature>
<dbReference type="CDD" id="cd00096">
    <property type="entry name" value="Ig"/>
    <property type="match status" value="1"/>
</dbReference>
<dbReference type="Proteomes" id="UP001159641">
    <property type="component" value="Unassembled WGS sequence"/>
</dbReference>
<dbReference type="InterPro" id="IPR007110">
    <property type="entry name" value="Ig-like_dom"/>
</dbReference>